<organism evidence="2 3">
    <name type="scientific">Elasticomyces elasticus</name>
    <dbReference type="NCBI Taxonomy" id="574655"/>
    <lineage>
        <taxon>Eukaryota</taxon>
        <taxon>Fungi</taxon>
        <taxon>Dikarya</taxon>
        <taxon>Ascomycota</taxon>
        <taxon>Pezizomycotina</taxon>
        <taxon>Dothideomycetes</taxon>
        <taxon>Dothideomycetidae</taxon>
        <taxon>Mycosphaerellales</taxon>
        <taxon>Teratosphaeriaceae</taxon>
        <taxon>Elasticomyces</taxon>
    </lineage>
</organism>
<reference evidence="2" key="1">
    <citation type="submission" date="2023-08" db="EMBL/GenBank/DDBJ databases">
        <title>Black Yeasts Isolated from many extreme environments.</title>
        <authorList>
            <person name="Coleine C."/>
            <person name="Stajich J.E."/>
            <person name="Selbmann L."/>
        </authorList>
    </citation>
    <scope>NUCLEOTIDE SEQUENCE</scope>
    <source>
        <strain evidence="2">CCFEE 5810</strain>
    </source>
</reference>
<sequence>MASTTSAMSSPTSSKSLALRPRPGNPQPDTTMTESPGLCIFDLPLELRWEIYTLYLTDLLITNPPHVHIEPRKHRNNLEFRRAVNSAERPSLAKLLCTSHAVNADVTGMPRNELVAAHVTFFVDVKDLNFRLLTKFTTWLGSAENRFKSHMDLTLNGRIVGELIFNQAGGWNGAEVGRWLGSRKESSLNIDYHVKEMEDPKETVKWVGSLSCGFYESDGDLLSIDWAVRIHIDKLCD</sequence>
<feature type="compositionally biased region" description="Low complexity" evidence="1">
    <location>
        <begin position="1"/>
        <end position="18"/>
    </location>
</feature>
<evidence type="ECO:0000256" key="1">
    <source>
        <dbReference type="SAM" id="MobiDB-lite"/>
    </source>
</evidence>
<dbReference type="AlphaFoldDB" id="A0AAN7WEN1"/>
<name>A0AAN7WEN1_9PEZI</name>
<protein>
    <submittedName>
        <fullName evidence="2">Uncharacterized protein</fullName>
    </submittedName>
</protein>
<feature type="region of interest" description="Disordered" evidence="1">
    <location>
        <begin position="1"/>
        <end position="33"/>
    </location>
</feature>
<gene>
    <name evidence="2" type="ORF">LTR97_003946</name>
</gene>
<evidence type="ECO:0000313" key="3">
    <source>
        <dbReference type="Proteomes" id="UP001310594"/>
    </source>
</evidence>
<evidence type="ECO:0000313" key="2">
    <source>
        <dbReference type="EMBL" id="KAK5703000.1"/>
    </source>
</evidence>
<dbReference type="EMBL" id="JAVRQU010000005">
    <property type="protein sequence ID" value="KAK5703000.1"/>
    <property type="molecule type" value="Genomic_DNA"/>
</dbReference>
<comment type="caution">
    <text evidence="2">The sequence shown here is derived from an EMBL/GenBank/DDBJ whole genome shotgun (WGS) entry which is preliminary data.</text>
</comment>
<proteinExistence type="predicted"/>
<dbReference type="Proteomes" id="UP001310594">
    <property type="component" value="Unassembled WGS sequence"/>
</dbReference>
<accession>A0AAN7WEN1</accession>